<name>A0A545TJ23_9GAMM</name>
<feature type="coiled-coil region" evidence="1">
    <location>
        <begin position="184"/>
        <end position="211"/>
    </location>
</feature>
<feature type="transmembrane region" description="Helical" evidence="2">
    <location>
        <begin position="54"/>
        <end position="75"/>
    </location>
</feature>
<keyword evidence="2" id="KW-0472">Membrane</keyword>
<dbReference type="OrthoDB" id="6190783at2"/>
<evidence type="ECO:0000313" key="4">
    <source>
        <dbReference type="Proteomes" id="UP000317839"/>
    </source>
</evidence>
<keyword evidence="4" id="KW-1185">Reference proteome</keyword>
<feature type="transmembrane region" description="Helical" evidence="2">
    <location>
        <begin position="81"/>
        <end position="100"/>
    </location>
</feature>
<dbReference type="Proteomes" id="UP000317839">
    <property type="component" value="Unassembled WGS sequence"/>
</dbReference>
<evidence type="ECO:0000256" key="2">
    <source>
        <dbReference type="SAM" id="Phobius"/>
    </source>
</evidence>
<comment type="caution">
    <text evidence="3">The sequence shown here is derived from an EMBL/GenBank/DDBJ whole genome shotgun (WGS) entry which is preliminary data.</text>
</comment>
<dbReference type="AlphaFoldDB" id="A0A545TJ23"/>
<feature type="transmembrane region" description="Helical" evidence="2">
    <location>
        <begin position="121"/>
        <end position="145"/>
    </location>
</feature>
<dbReference type="InterPro" id="IPR025519">
    <property type="entry name" value="DUF4407"/>
</dbReference>
<protein>
    <submittedName>
        <fullName evidence="3">DUF4407 domain-containing protein</fullName>
    </submittedName>
</protein>
<organism evidence="3 4">
    <name type="scientific">Aliikangiella marina</name>
    <dbReference type="NCBI Taxonomy" id="1712262"/>
    <lineage>
        <taxon>Bacteria</taxon>
        <taxon>Pseudomonadati</taxon>
        <taxon>Pseudomonadota</taxon>
        <taxon>Gammaproteobacteria</taxon>
        <taxon>Oceanospirillales</taxon>
        <taxon>Pleioneaceae</taxon>
        <taxon>Aliikangiella</taxon>
    </lineage>
</organism>
<dbReference type="Gene3D" id="1.20.120.330">
    <property type="entry name" value="Nucleotidyltransferases domain 2"/>
    <property type="match status" value="1"/>
</dbReference>
<evidence type="ECO:0000313" key="3">
    <source>
        <dbReference type="EMBL" id="TQV77230.1"/>
    </source>
</evidence>
<sequence length="484" mass="55950">MSDNAINENKPVVAVNNDFEKKIKKEGLIFKLFSFLSLTDYEVLRECGKYDRTLVYAMVFRQIVTFAFTCMLFTYGVSLFLQFKTAVVIGVIFSLTLFFLDQAIIGSDWALKNPFKGGLSFRGFIGLIPRIIYSLIIAVGLATLAEISLQANAIDEQIQKESNIKNQEYFSRLDQYEQELETSISVDRKKVEDIQTEIQRLSDQNNRYELAASSNDADTLNNTLAVKQKKSEALQTSQQALYTEIAYINNRLAKAREDYNYWFNEALLERTGQDGRPPTEGPKYRRAVATYTDLSQQIEQLEASLVNTQEKLKSLEPDINLALDDLNQVQKSINDFQMTEANYEHNKETIVRLEDSLLTARTMLNRAIEEKQQKMDVYREKLEKDGLFYEVKTGMLRRYLALKNIHKDPEIGEAALMFSWLLKIFFIAIELMPVIIKLFFSPFSFYSLRMYRKMQVALLEEADKLESAKETFQREQPYSIKDTG</sequence>
<keyword evidence="1" id="KW-0175">Coiled coil</keyword>
<dbReference type="EMBL" id="VIKR01000001">
    <property type="protein sequence ID" value="TQV77230.1"/>
    <property type="molecule type" value="Genomic_DNA"/>
</dbReference>
<dbReference type="Pfam" id="PF14362">
    <property type="entry name" value="DUF4407"/>
    <property type="match status" value="2"/>
</dbReference>
<dbReference type="RefSeq" id="WP_142940804.1">
    <property type="nucleotide sequence ID" value="NZ_VIKR01000001.1"/>
</dbReference>
<feature type="coiled-coil region" evidence="1">
    <location>
        <begin position="284"/>
        <end position="318"/>
    </location>
</feature>
<keyword evidence="2" id="KW-0812">Transmembrane</keyword>
<feature type="transmembrane region" description="Helical" evidence="2">
    <location>
        <begin position="417"/>
        <end position="440"/>
    </location>
</feature>
<accession>A0A545TJ23</accession>
<proteinExistence type="predicted"/>
<reference evidence="3 4" key="1">
    <citation type="submission" date="2019-06" db="EMBL/GenBank/DDBJ databases">
        <title>Draft genome of Aliikangiella marina GYP-15.</title>
        <authorList>
            <person name="Wang G."/>
        </authorList>
    </citation>
    <scope>NUCLEOTIDE SEQUENCE [LARGE SCALE GENOMIC DNA]</scope>
    <source>
        <strain evidence="3 4">GYP-15</strain>
    </source>
</reference>
<gene>
    <name evidence="3" type="ORF">FLL45_04600</name>
</gene>
<keyword evidence="2" id="KW-1133">Transmembrane helix</keyword>
<evidence type="ECO:0000256" key="1">
    <source>
        <dbReference type="SAM" id="Coils"/>
    </source>
</evidence>